<dbReference type="EMBL" id="CP113520">
    <property type="protein sequence ID" value="WAJ28972.1"/>
    <property type="molecule type" value="Genomic_DNA"/>
</dbReference>
<organism evidence="1 2">
    <name type="scientific">Antarcticirhabdus aurantiaca</name>
    <dbReference type="NCBI Taxonomy" id="2606717"/>
    <lineage>
        <taxon>Bacteria</taxon>
        <taxon>Pseudomonadati</taxon>
        <taxon>Pseudomonadota</taxon>
        <taxon>Alphaproteobacteria</taxon>
        <taxon>Hyphomicrobiales</taxon>
        <taxon>Aurantimonadaceae</taxon>
        <taxon>Antarcticirhabdus</taxon>
    </lineage>
</organism>
<dbReference type="Proteomes" id="UP001163223">
    <property type="component" value="Chromosome"/>
</dbReference>
<name>A0ACD4NQ40_9HYPH</name>
<proteinExistence type="predicted"/>
<keyword evidence="2" id="KW-1185">Reference proteome</keyword>
<accession>A0ACD4NQ40</accession>
<sequence length="272" mass="28852">MSRRAVLSFAVLALAAASDAPALAADPYELPPQGVATPDERIDAVFELGAGVAVSPEYEGSDDYEASPWPILGLDYLSIPGLVTFGSINPQGGGLSIGPSFGYNGERDDDDLDGLDDVDATYEAGLKLGYEWENAEIYGEARYAFGGAEGFVGALGANAIARPSQALLLKAGPRATFASDDYMDTYFGVDPDEFVRSGGKFDAFEADGGFKSVGLEASARYEFAPTWFLNAEGSYMRLVGDAKDSPVVQEEGSEDQFTFGLGLSKRFSVDLF</sequence>
<evidence type="ECO:0000313" key="1">
    <source>
        <dbReference type="EMBL" id="WAJ28972.1"/>
    </source>
</evidence>
<reference evidence="1" key="1">
    <citation type="submission" date="2022-11" db="EMBL/GenBank/DDBJ databases">
        <title>beta-Carotene-producing bacterium, Jeongeuplla avenae sp. nov., alleviates the salt stress of Arabidopsis seedlings.</title>
        <authorList>
            <person name="Jiang L."/>
            <person name="Lee J."/>
        </authorList>
    </citation>
    <scope>NUCLEOTIDE SEQUENCE</scope>
    <source>
        <strain evidence="1">DY_R2A_6</strain>
    </source>
</reference>
<gene>
    <name evidence="1" type="ORF">OXU80_01600</name>
</gene>
<evidence type="ECO:0000313" key="2">
    <source>
        <dbReference type="Proteomes" id="UP001163223"/>
    </source>
</evidence>
<protein>
    <submittedName>
        <fullName evidence="1">MipA/OmpV family protein</fullName>
    </submittedName>
</protein>